<keyword evidence="1" id="KW-0732">Signal</keyword>
<dbReference type="PANTHER" id="PTHR42754:SF1">
    <property type="entry name" value="LIPOPROTEIN"/>
    <property type="match status" value="1"/>
</dbReference>
<accession>A0A3P1BNW4</accession>
<feature type="chain" id="PRO_5017967665" evidence="1">
    <location>
        <begin position="30"/>
        <end position="776"/>
    </location>
</feature>
<dbReference type="RefSeq" id="WP_124876670.1">
    <property type="nucleotide sequence ID" value="NZ_RQJO01000009.1"/>
</dbReference>
<dbReference type="Proteomes" id="UP000271925">
    <property type="component" value="Unassembled WGS sequence"/>
</dbReference>
<organism evidence="2 3">
    <name type="scientific">Larkinella rosea</name>
    <dbReference type="NCBI Taxonomy" id="2025312"/>
    <lineage>
        <taxon>Bacteria</taxon>
        <taxon>Pseudomonadati</taxon>
        <taxon>Bacteroidota</taxon>
        <taxon>Cytophagia</taxon>
        <taxon>Cytophagales</taxon>
        <taxon>Spirosomataceae</taxon>
        <taxon>Larkinella</taxon>
    </lineage>
</organism>
<comment type="caution">
    <text evidence="2">The sequence shown here is derived from an EMBL/GenBank/DDBJ whole genome shotgun (WGS) entry which is preliminary data.</text>
</comment>
<reference evidence="2 3" key="1">
    <citation type="submission" date="2018-11" db="EMBL/GenBank/DDBJ databases">
        <authorList>
            <person name="Zhou Z."/>
            <person name="Wang G."/>
        </authorList>
    </citation>
    <scope>NUCLEOTIDE SEQUENCE [LARGE SCALE GENOMIC DNA]</scope>
    <source>
        <strain evidence="2 3">KCTC52004</strain>
    </source>
</reference>
<dbReference type="EMBL" id="RQJO01000009">
    <property type="protein sequence ID" value="RRB02506.1"/>
    <property type="molecule type" value="Genomic_DNA"/>
</dbReference>
<evidence type="ECO:0000256" key="1">
    <source>
        <dbReference type="SAM" id="SignalP"/>
    </source>
</evidence>
<feature type="signal peptide" evidence="1">
    <location>
        <begin position="1"/>
        <end position="29"/>
    </location>
</feature>
<evidence type="ECO:0000313" key="2">
    <source>
        <dbReference type="EMBL" id="RRB02506.1"/>
    </source>
</evidence>
<sequence>MKNNYRPTLTHKGLLLLIACWGSLSSLLAQSNTPPVYWQTVLDKTKTPDYTRGDFFGFLGIDRLPDGGSIAVGSPFSLVNSVGKPFVSRFDPIGKLIWTAELPDYFSPTEVLTQPNGDIVVAGNYYSNYAPTGFGFVRYTSTGFRNFYNSLELPNWFTTPRNLGDMIASPDGGFLLAGYEYPSTTPGQRLDLVLVKVDQNLKISWSKTIGGSGFTFLYKAVRATEGGGYLIHATTSDPTITGNPEASYGISYDFKIDETGQIVWQSVGRQNGVLRAISPRPGGYFAIGYYGSIASRAVFKLDNQLNIIQGVALSNSDENNVQNSISVATTPDGGCIAVDKLVDNYPNGPHSDYRITKFSPNLEIEWQEQGGGPYNDEARRVLVNPDGTYLIAGTTASPGLFGGVNDDGKLAVWIRRQATAVNALQLRAPTYNCTTGAITFNTVGGDGSPITYGAPGITRTSLMSNTGTVEEGLRFDPKPIPIQATQSGKTVSIIFDLKTVCSNGGPSPDGSLALTPPTYDCATGAITFNTVGGDGTPITYGAPGITRTSLMSNTGTVEEGLRFDPKTIPIQATQSGKTVSILFDLKAFCSNGGPSTNRSLALMPPTYDCATGAITFNTVGGDGSPITYGAPGITRTSLMNNTGTVEEGLRFDPKPIPIQATQSGKTTTYLFDLPNLCSPPNRNTRLSVSNPDQKLTVTILENPVHEKLRVRLTGPGQESIRLRIIDLQGQLLQNRNLPSDRSTDEQVFGVDQLPPGMFLLQVTSGNQNQNIKFLKQ</sequence>
<name>A0A3P1BNW4_9BACT</name>
<gene>
    <name evidence="2" type="ORF">EHT25_18800</name>
</gene>
<dbReference type="PANTHER" id="PTHR42754">
    <property type="entry name" value="ENDOGLUCANASE"/>
    <property type="match status" value="1"/>
</dbReference>
<dbReference type="NCBIfam" id="TIGR04183">
    <property type="entry name" value="Por_Secre_tail"/>
    <property type="match status" value="1"/>
</dbReference>
<proteinExistence type="predicted"/>
<evidence type="ECO:0000313" key="3">
    <source>
        <dbReference type="Proteomes" id="UP000271925"/>
    </source>
</evidence>
<dbReference type="OrthoDB" id="1523346at2"/>
<dbReference type="AlphaFoldDB" id="A0A3P1BNW4"/>
<protein>
    <submittedName>
        <fullName evidence="2">T9SS C-terminal target domain-containing protein</fullName>
    </submittedName>
</protein>
<dbReference type="InterPro" id="IPR026444">
    <property type="entry name" value="Secre_tail"/>
</dbReference>
<keyword evidence="3" id="KW-1185">Reference proteome</keyword>